<dbReference type="PANTHER" id="PTHR43976:SF16">
    <property type="entry name" value="SHORT-CHAIN DEHYDROGENASE_REDUCTASE FAMILY PROTEIN"/>
    <property type="match status" value="1"/>
</dbReference>
<comment type="similarity">
    <text evidence="1 3">Belongs to the short-chain dehydrogenases/reductases (SDR) family.</text>
</comment>
<dbReference type="Gene3D" id="3.40.50.720">
    <property type="entry name" value="NAD(P)-binding Rossmann-like Domain"/>
    <property type="match status" value="1"/>
</dbReference>
<dbReference type="InterPro" id="IPR002347">
    <property type="entry name" value="SDR_fam"/>
</dbReference>
<dbReference type="PANTHER" id="PTHR43976">
    <property type="entry name" value="SHORT CHAIN DEHYDROGENASE"/>
    <property type="match status" value="1"/>
</dbReference>
<dbReference type="InterPro" id="IPR036291">
    <property type="entry name" value="NAD(P)-bd_dom_sf"/>
</dbReference>
<organism evidence="4 5">
    <name type="scientific">Fibrisoma limi BUZ 3</name>
    <dbReference type="NCBI Taxonomy" id="1185876"/>
    <lineage>
        <taxon>Bacteria</taxon>
        <taxon>Pseudomonadati</taxon>
        <taxon>Bacteroidota</taxon>
        <taxon>Cytophagia</taxon>
        <taxon>Cytophagales</taxon>
        <taxon>Spirosomataceae</taxon>
        <taxon>Fibrisoma</taxon>
    </lineage>
</organism>
<keyword evidence="2" id="KW-0560">Oxidoreductase</keyword>
<dbReference type="Proteomes" id="UP000009309">
    <property type="component" value="Unassembled WGS sequence"/>
</dbReference>
<name>I2GJD6_9BACT</name>
<evidence type="ECO:0000313" key="5">
    <source>
        <dbReference type="Proteomes" id="UP000009309"/>
    </source>
</evidence>
<dbReference type="EMBL" id="CAIT01000006">
    <property type="protein sequence ID" value="CCH54011.1"/>
    <property type="molecule type" value="Genomic_DNA"/>
</dbReference>
<dbReference type="PROSITE" id="PS00061">
    <property type="entry name" value="ADH_SHORT"/>
    <property type="match status" value="1"/>
</dbReference>
<gene>
    <name evidence="4" type="ORF">BN8_03149</name>
</gene>
<dbReference type="AlphaFoldDB" id="I2GJD6"/>
<dbReference type="PRINTS" id="PR00080">
    <property type="entry name" value="SDRFAMILY"/>
</dbReference>
<accession>I2GJD6</accession>
<dbReference type="CDD" id="cd05374">
    <property type="entry name" value="17beta-HSD-like_SDR_c"/>
    <property type="match status" value="1"/>
</dbReference>
<dbReference type="eggNOG" id="COG1028">
    <property type="taxonomic scope" value="Bacteria"/>
</dbReference>
<sequence length="284" mass="30790">MDNKRVWFVTGASKGLGLSLIKQVLEAGHSVAATSRHKEELIQAVGTNTPDFLPLQVDLTNEQSVSQAIQAAHNMFGRIDVVVNNAGYGIGGSIEELTDRETRDSFDVNVFGTLNVIRNVLPYLRTQRSGHIINISSIAGLSANTGWAIYAATKFAMVGLSEVLADDVKAFGIKVTVVAPGAFRTSFLSPESLVIAQKPIDAYETVRQSHDKYLKMNGSQAGDPEKAAATLMQVASEANPPLYLLLGSDAYRRAMRKVDELSQVFQAQEELAKSTDFDQQSSLI</sequence>
<dbReference type="PRINTS" id="PR00081">
    <property type="entry name" value="GDHRDH"/>
</dbReference>
<dbReference type="RefSeq" id="WP_009282591.1">
    <property type="nucleotide sequence ID" value="NZ_CAIT01000006.1"/>
</dbReference>
<dbReference type="NCBIfam" id="NF004824">
    <property type="entry name" value="PRK06180.1"/>
    <property type="match status" value="1"/>
</dbReference>
<evidence type="ECO:0000256" key="1">
    <source>
        <dbReference type="ARBA" id="ARBA00006484"/>
    </source>
</evidence>
<reference evidence="4 5" key="1">
    <citation type="journal article" date="2012" name="J. Bacteriol.">
        <title>Genome Sequence of the Filamentous Bacterium Fibrisoma limi BUZ 3T.</title>
        <authorList>
            <person name="Filippini M."/>
            <person name="Qi W."/>
            <person name="Jaenicke S."/>
            <person name="Goesmann A."/>
            <person name="Smits T.H."/>
            <person name="Bagheri H.C."/>
        </authorList>
    </citation>
    <scope>NUCLEOTIDE SEQUENCE [LARGE SCALE GENOMIC DNA]</scope>
    <source>
        <strain evidence="5">BUZ 3T</strain>
    </source>
</reference>
<dbReference type="InterPro" id="IPR051911">
    <property type="entry name" value="SDR_oxidoreductase"/>
</dbReference>
<dbReference type="SUPFAM" id="SSF51735">
    <property type="entry name" value="NAD(P)-binding Rossmann-fold domains"/>
    <property type="match status" value="1"/>
</dbReference>
<dbReference type="STRING" id="1185876.BN8_03149"/>
<evidence type="ECO:0000313" key="4">
    <source>
        <dbReference type="EMBL" id="CCH54011.1"/>
    </source>
</evidence>
<evidence type="ECO:0000256" key="2">
    <source>
        <dbReference type="ARBA" id="ARBA00023002"/>
    </source>
</evidence>
<protein>
    <submittedName>
        <fullName evidence="4">Short-chain dehydrogenase/reductase SDR</fullName>
    </submittedName>
</protein>
<evidence type="ECO:0000256" key="3">
    <source>
        <dbReference type="RuleBase" id="RU000363"/>
    </source>
</evidence>
<dbReference type="Pfam" id="PF00106">
    <property type="entry name" value="adh_short"/>
    <property type="match status" value="1"/>
</dbReference>
<keyword evidence="5" id="KW-1185">Reference proteome</keyword>
<dbReference type="OrthoDB" id="9786056at2"/>
<dbReference type="GO" id="GO:0016491">
    <property type="term" value="F:oxidoreductase activity"/>
    <property type="evidence" value="ECO:0007669"/>
    <property type="project" value="UniProtKB-KW"/>
</dbReference>
<comment type="caution">
    <text evidence="4">The sequence shown here is derived from an EMBL/GenBank/DDBJ whole genome shotgun (WGS) entry which is preliminary data.</text>
</comment>
<proteinExistence type="inferred from homology"/>
<dbReference type="InterPro" id="IPR020904">
    <property type="entry name" value="Sc_DH/Rdtase_CS"/>
</dbReference>